<dbReference type="OrthoDB" id="9802815at2"/>
<dbReference type="Pfam" id="PF00551">
    <property type="entry name" value="Formyl_trans_N"/>
    <property type="match status" value="1"/>
</dbReference>
<dbReference type="EC" id="2.1.2.9" evidence="2"/>
<evidence type="ECO:0000313" key="8">
    <source>
        <dbReference type="Proteomes" id="UP000254920"/>
    </source>
</evidence>
<dbReference type="InterPro" id="IPR002376">
    <property type="entry name" value="Formyl_transf_N"/>
</dbReference>
<evidence type="ECO:0000313" key="7">
    <source>
        <dbReference type="EMBL" id="SUX10821.1"/>
    </source>
</evidence>
<dbReference type="RefSeq" id="WP_089183182.1">
    <property type="nucleotide sequence ID" value="NZ_CP043427.1"/>
</dbReference>
<dbReference type="InterPro" id="IPR011034">
    <property type="entry name" value="Formyl_transferase-like_C_sf"/>
</dbReference>
<dbReference type="AlphaFoldDB" id="A0A381DK18"/>
<reference evidence="7 8" key="1">
    <citation type="submission" date="2018-06" db="EMBL/GenBank/DDBJ databases">
        <authorList>
            <consortium name="Pathogen Informatics"/>
            <person name="Doyle S."/>
        </authorList>
    </citation>
    <scope>NUCLEOTIDE SEQUENCE [LARGE SCALE GENOMIC DNA]</scope>
    <source>
        <strain evidence="7 8">NCTC12475</strain>
    </source>
</reference>
<evidence type="ECO:0000259" key="5">
    <source>
        <dbReference type="Pfam" id="PF00551"/>
    </source>
</evidence>
<dbReference type="GeneID" id="93091453"/>
<dbReference type="GO" id="GO:0004479">
    <property type="term" value="F:methionyl-tRNA formyltransferase activity"/>
    <property type="evidence" value="ECO:0007669"/>
    <property type="project" value="UniProtKB-EC"/>
</dbReference>
<gene>
    <name evidence="7" type="primary">fmt</name>
    <name evidence="7" type="ORF">NCTC12475_01032</name>
</gene>
<dbReference type="PANTHER" id="PTHR11138">
    <property type="entry name" value="METHIONYL-TRNA FORMYLTRANSFERASE"/>
    <property type="match status" value="1"/>
</dbReference>
<dbReference type="InterPro" id="IPR041711">
    <property type="entry name" value="Met-tRNA-FMT_N"/>
</dbReference>
<evidence type="ECO:0000256" key="3">
    <source>
        <dbReference type="ARBA" id="ARBA00022679"/>
    </source>
</evidence>
<dbReference type="CDD" id="cd08646">
    <property type="entry name" value="FMT_core_Met-tRNA-FMT_N"/>
    <property type="match status" value="1"/>
</dbReference>
<dbReference type="STRING" id="32024.GCA_000788295_01728"/>
<proteinExistence type="inferred from homology"/>
<protein>
    <recommendedName>
        <fullName evidence="2">methionyl-tRNA formyltransferase</fullName>
        <ecNumber evidence="2">2.1.2.9</ecNumber>
    </recommendedName>
</protein>
<evidence type="ECO:0000256" key="4">
    <source>
        <dbReference type="ARBA" id="ARBA00022917"/>
    </source>
</evidence>
<dbReference type="SUPFAM" id="SSF50486">
    <property type="entry name" value="FMT C-terminal domain-like"/>
    <property type="match status" value="1"/>
</dbReference>
<dbReference type="Proteomes" id="UP000254920">
    <property type="component" value="Unassembled WGS sequence"/>
</dbReference>
<sequence length="303" mass="33637">MNIVFMGTPDFAKNILKELLLENFCIKALVCAEDKAVGRKMILTPPDTKKFILQNYPSVEILQPKTLKDKTIVEHIKNLNPDFIVVAAYGKILPKEVLDIVPCINLHGSILPKYRGASPIQSMILNADNLFGVTAMKMGEGLDNGDMLGFSMCENNGQNSTELFEMLSTMAGKLCVKVLRNYDNIMPLKQFDAISSSCVKIKKSDGVISFDNNIDDVMSKFKAYFGWPGIYFENGLKLLDIRKNSNKNIDKKGIITNITKDGFCMSFNGGELEILSLQEVSKKAVLAKDFINGKRLKVGDGIC</sequence>
<keyword evidence="8" id="KW-1185">Reference proteome</keyword>
<organism evidence="7 8">
    <name type="scientific">Campylobacter sputorum subsp. sputorum</name>
    <dbReference type="NCBI Taxonomy" id="32024"/>
    <lineage>
        <taxon>Bacteria</taxon>
        <taxon>Pseudomonadati</taxon>
        <taxon>Campylobacterota</taxon>
        <taxon>Epsilonproteobacteria</taxon>
        <taxon>Campylobacterales</taxon>
        <taxon>Campylobacteraceae</taxon>
        <taxon>Campylobacter</taxon>
    </lineage>
</organism>
<evidence type="ECO:0000259" key="6">
    <source>
        <dbReference type="Pfam" id="PF02911"/>
    </source>
</evidence>
<dbReference type="GO" id="GO:0005829">
    <property type="term" value="C:cytosol"/>
    <property type="evidence" value="ECO:0007669"/>
    <property type="project" value="TreeGrafter"/>
</dbReference>
<dbReference type="EMBL" id="UFVD01000001">
    <property type="protein sequence ID" value="SUX10821.1"/>
    <property type="molecule type" value="Genomic_DNA"/>
</dbReference>
<dbReference type="InterPro" id="IPR005793">
    <property type="entry name" value="Formyl_trans_C"/>
</dbReference>
<dbReference type="PANTHER" id="PTHR11138:SF5">
    <property type="entry name" value="METHIONYL-TRNA FORMYLTRANSFERASE, MITOCHONDRIAL"/>
    <property type="match status" value="1"/>
</dbReference>
<dbReference type="Gene3D" id="3.40.50.12230">
    <property type="match status" value="1"/>
</dbReference>
<feature type="domain" description="Formyl transferase C-terminal" evidence="6">
    <location>
        <begin position="200"/>
        <end position="295"/>
    </location>
</feature>
<evidence type="ECO:0000256" key="1">
    <source>
        <dbReference type="ARBA" id="ARBA00010699"/>
    </source>
</evidence>
<dbReference type="InterPro" id="IPR036477">
    <property type="entry name" value="Formyl_transf_N_sf"/>
</dbReference>
<evidence type="ECO:0000256" key="2">
    <source>
        <dbReference type="ARBA" id="ARBA00012261"/>
    </source>
</evidence>
<dbReference type="Pfam" id="PF02911">
    <property type="entry name" value="Formyl_trans_C"/>
    <property type="match status" value="1"/>
</dbReference>
<feature type="domain" description="Formyl transferase N-terminal" evidence="5">
    <location>
        <begin position="1"/>
        <end position="154"/>
    </location>
</feature>
<dbReference type="SUPFAM" id="SSF53328">
    <property type="entry name" value="Formyltransferase"/>
    <property type="match status" value="1"/>
</dbReference>
<comment type="similarity">
    <text evidence="1">Belongs to the Fmt family.</text>
</comment>
<name>A0A381DK18_9BACT</name>
<keyword evidence="3 7" id="KW-0808">Transferase</keyword>
<keyword evidence="4" id="KW-0648">Protein biosynthesis</keyword>
<accession>A0A381DK18</accession>